<evidence type="ECO:0000313" key="1">
    <source>
        <dbReference type="EMBL" id="KAK1783983.1"/>
    </source>
</evidence>
<dbReference type="Gene3D" id="3.30.420.10">
    <property type="entry name" value="Ribonuclease H-like superfamily/Ribonuclease H"/>
    <property type="match status" value="1"/>
</dbReference>
<reference evidence="1" key="1">
    <citation type="submission" date="2023-03" db="EMBL/GenBank/DDBJ databases">
        <title>Electrophorus voltai genome.</title>
        <authorList>
            <person name="Bian C."/>
        </authorList>
    </citation>
    <scope>NUCLEOTIDE SEQUENCE</scope>
    <source>
        <strain evidence="1">CB-2022</strain>
        <tissue evidence="1">Muscle</tissue>
    </source>
</reference>
<accession>A0AAD8YQ23</accession>
<dbReference type="InterPro" id="IPR036397">
    <property type="entry name" value="RNaseH_sf"/>
</dbReference>
<sequence>MVDSAQGYTYELMCVDNYTGWPEAWPTKREDSASVVKFLVNQYIPHHGFQRK</sequence>
<dbReference type="InterPro" id="IPR012337">
    <property type="entry name" value="RNaseH-like_sf"/>
</dbReference>
<dbReference type="Proteomes" id="UP001239994">
    <property type="component" value="Unassembled WGS sequence"/>
</dbReference>
<name>A0AAD8YQ23_9TELE</name>
<evidence type="ECO:0000313" key="2">
    <source>
        <dbReference type="Proteomes" id="UP001239994"/>
    </source>
</evidence>
<dbReference type="AlphaFoldDB" id="A0AAD8YQ23"/>
<dbReference type="GO" id="GO:0003676">
    <property type="term" value="F:nucleic acid binding"/>
    <property type="evidence" value="ECO:0007669"/>
    <property type="project" value="InterPro"/>
</dbReference>
<proteinExistence type="predicted"/>
<protein>
    <submittedName>
        <fullName evidence="1">Uncharacterized protein</fullName>
    </submittedName>
</protein>
<feature type="non-terminal residue" evidence="1">
    <location>
        <position position="52"/>
    </location>
</feature>
<keyword evidence="2" id="KW-1185">Reference proteome</keyword>
<organism evidence="1 2">
    <name type="scientific">Electrophorus voltai</name>
    <dbReference type="NCBI Taxonomy" id="2609070"/>
    <lineage>
        <taxon>Eukaryota</taxon>
        <taxon>Metazoa</taxon>
        <taxon>Chordata</taxon>
        <taxon>Craniata</taxon>
        <taxon>Vertebrata</taxon>
        <taxon>Euteleostomi</taxon>
        <taxon>Actinopterygii</taxon>
        <taxon>Neopterygii</taxon>
        <taxon>Teleostei</taxon>
        <taxon>Ostariophysi</taxon>
        <taxon>Gymnotiformes</taxon>
        <taxon>Gymnotoidei</taxon>
        <taxon>Gymnotidae</taxon>
        <taxon>Electrophorus</taxon>
    </lineage>
</organism>
<dbReference type="EMBL" id="JAROKS010000796">
    <property type="protein sequence ID" value="KAK1783983.1"/>
    <property type="molecule type" value="Genomic_DNA"/>
</dbReference>
<gene>
    <name evidence="1" type="ORF">P4O66_004510</name>
</gene>
<dbReference type="SUPFAM" id="SSF53098">
    <property type="entry name" value="Ribonuclease H-like"/>
    <property type="match status" value="1"/>
</dbReference>
<comment type="caution">
    <text evidence="1">The sequence shown here is derived from an EMBL/GenBank/DDBJ whole genome shotgun (WGS) entry which is preliminary data.</text>
</comment>